<dbReference type="EMBL" id="JABUFE010000011">
    <property type="protein sequence ID" value="NSX56317.1"/>
    <property type="molecule type" value="Genomic_DNA"/>
</dbReference>
<reference evidence="1 2" key="1">
    <citation type="submission" date="2020-06" db="EMBL/GenBank/DDBJ databases">
        <title>Sulfitobacter algicola sp. nov., isolated from green algae.</title>
        <authorList>
            <person name="Wang C."/>
        </authorList>
    </citation>
    <scope>NUCLEOTIDE SEQUENCE [LARGE SCALE GENOMIC DNA]</scope>
    <source>
        <strain evidence="1 2">1151</strain>
    </source>
</reference>
<evidence type="ECO:0000313" key="1">
    <source>
        <dbReference type="EMBL" id="NSX56317.1"/>
    </source>
</evidence>
<proteinExistence type="predicted"/>
<dbReference type="RefSeq" id="WP_174139468.1">
    <property type="nucleotide sequence ID" value="NZ_JABUFE010000011.1"/>
</dbReference>
<keyword evidence="2" id="KW-1185">Reference proteome</keyword>
<gene>
    <name evidence="1" type="ORF">HRQ87_16095</name>
</gene>
<protein>
    <submittedName>
        <fullName evidence="1">Uncharacterized protein</fullName>
    </submittedName>
</protein>
<evidence type="ECO:0000313" key="2">
    <source>
        <dbReference type="Proteomes" id="UP000777935"/>
    </source>
</evidence>
<comment type="caution">
    <text evidence="1">The sequence shown here is derived from an EMBL/GenBank/DDBJ whole genome shotgun (WGS) entry which is preliminary data.</text>
</comment>
<organism evidence="1 2">
    <name type="scientific">Parasulfitobacter algicola</name>
    <dbReference type="NCBI Taxonomy" id="2614809"/>
    <lineage>
        <taxon>Bacteria</taxon>
        <taxon>Pseudomonadati</taxon>
        <taxon>Pseudomonadota</taxon>
        <taxon>Alphaproteobacteria</taxon>
        <taxon>Rhodobacterales</taxon>
        <taxon>Roseobacteraceae</taxon>
        <taxon>Parasulfitobacter</taxon>
    </lineage>
</organism>
<accession>A0ABX2IYQ7</accession>
<dbReference type="Proteomes" id="UP000777935">
    <property type="component" value="Unassembled WGS sequence"/>
</dbReference>
<name>A0ABX2IYQ7_9RHOB</name>
<sequence>MTDFPRQIDAEGQEYLFREGDLGRLEPRAAPGYRDARTGEQLIGLYRTGNALFTGGMNADGSPTLAKGVKSLSPDAIPAEIPWPKSVGPDPR</sequence>